<evidence type="ECO:0000256" key="3">
    <source>
        <dbReference type="ARBA" id="ARBA00022692"/>
    </source>
</evidence>
<dbReference type="PANTHER" id="PTHR30213:SF0">
    <property type="entry name" value="UPF0761 MEMBRANE PROTEIN YIHY"/>
    <property type="match status" value="1"/>
</dbReference>
<proteinExistence type="predicted"/>
<dbReference type="Pfam" id="PF03631">
    <property type="entry name" value="Virul_fac_BrkB"/>
    <property type="match status" value="1"/>
</dbReference>
<evidence type="ECO:0000313" key="7">
    <source>
        <dbReference type="EMBL" id="MBR0577065.1"/>
    </source>
</evidence>
<feature type="transmembrane region" description="Helical" evidence="6">
    <location>
        <begin position="34"/>
        <end position="56"/>
    </location>
</feature>
<keyword evidence="2" id="KW-1003">Cell membrane</keyword>
<evidence type="ECO:0000256" key="6">
    <source>
        <dbReference type="SAM" id="Phobius"/>
    </source>
</evidence>
<accession>A0A941CQT2</accession>
<keyword evidence="8" id="KW-1185">Reference proteome</keyword>
<dbReference type="PANTHER" id="PTHR30213">
    <property type="entry name" value="INNER MEMBRANE PROTEIN YHJD"/>
    <property type="match status" value="1"/>
</dbReference>
<evidence type="ECO:0000256" key="5">
    <source>
        <dbReference type="ARBA" id="ARBA00023136"/>
    </source>
</evidence>
<dbReference type="PIRSF" id="PIRSF035875">
    <property type="entry name" value="RNase_BN"/>
    <property type="match status" value="1"/>
</dbReference>
<dbReference type="EMBL" id="JAGSCS010000019">
    <property type="protein sequence ID" value="MBR0577065.1"/>
    <property type="molecule type" value="Genomic_DNA"/>
</dbReference>
<name>A0A941CQT2_9CLOT</name>
<evidence type="ECO:0000313" key="8">
    <source>
        <dbReference type="Proteomes" id="UP000675379"/>
    </source>
</evidence>
<keyword evidence="5 6" id="KW-0472">Membrane</keyword>
<dbReference type="Proteomes" id="UP000675379">
    <property type="component" value="Unassembled WGS sequence"/>
</dbReference>
<comment type="subcellular location">
    <subcellularLocation>
        <location evidence="1">Cell membrane</location>
        <topology evidence="1">Multi-pass membrane protein</topology>
    </subcellularLocation>
</comment>
<keyword evidence="4 6" id="KW-1133">Transmembrane helix</keyword>
<keyword evidence="3 6" id="KW-0812">Transmembrane</keyword>
<feature type="transmembrane region" description="Helical" evidence="6">
    <location>
        <begin position="209"/>
        <end position="230"/>
    </location>
</feature>
<evidence type="ECO:0000256" key="4">
    <source>
        <dbReference type="ARBA" id="ARBA00022989"/>
    </source>
</evidence>
<gene>
    <name evidence="7" type="ORF">KCG48_12145</name>
</gene>
<reference evidence="7" key="1">
    <citation type="submission" date="2021-04" db="EMBL/GenBank/DDBJ databases">
        <title>Proteiniclasticum sedimins sp. nov., an obligate anaerobic bacterium isolated from anaerobic sludge.</title>
        <authorList>
            <person name="Liu J."/>
        </authorList>
    </citation>
    <scope>NUCLEOTIDE SEQUENCE</scope>
    <source>
        <strain evidence="7">BAD-10</strain>
    </source>
</reference>
<feature type="transmembrane region" description="Helical" evidence="6">
    <location>
        <begin position="92"/>
        <end position="111"/>
    </location>
</feature>
<protein>
    <submittedName>
        <fullName evidence="7">YihY/virulence factor BrkB family protein</fullName>
    </submittedName>
</protein>
<feature type="transmembrane region" description="Helical" evidence="6">
    <location>
        <begin position="242"/>
        <end position="270"/>
    </location>
</feature>
<dbReference type="InterPro" id="IPR017039">
    <property type="entry name" value="Virul_fac_BrkB"/>
</dbReference>
<comment type="caution">
    <text evidence="7">The sequence shown here is derived from an EMBL/GenBank/DDBJ whole genome shotgun (WGS) entry which is preliminary data.</text>
</comment>
<evidence type="ECO:0000256" key="1">
    <source>
        <dbReference type="ARBA" id="ARBA00004651"/>
    </source>
</evidence>
<feature type="transmembrane region" description="Helical" evidence="6">
    <location>
        <begin position="174"/>
        <end position="197"/>
    </location>
</feature>
<evidence type="ECO:0000256" key="2">
    <source>
        <dbReference type="ARBA" id="ARBA00022475"/>
    </source>
</evidence>
<organism evidence="7 8">
    <name type="scientific">Proteiniclasticum sediminis</name>
    <dbReference type="NCBI Taxonomy" id="2804028"/>
    <lineage>
        <taxon>Bacteria</taxon>
        <taxon>Bacillati</taxon>
        <taxon>Bacillota</taxon>
        <taxon>Clostridia</taxon>
        <taxon>Eubacteriales</taxon>
        <taxon>Clostridiaceae</taxon>
        <taxon>Proteiniclasticum</taxon>
    </lineage>
</organism>
<sequence length="326" mass="36776">MAKSLVKKSWQFLAGFLKKLDNDHSIAYAYELTYGLLLAIFPFLIFLFTLIAYLGLDATYILQLLQENLPQDIYKLISGTVVDLVEVQRTGLLSLSVFLAIYTSSGGFRAYMTGINTAMGYRDRRNILYRYAVSILWVLLLALTILLGLVGIVFGRQILDLLVAYFPHFPVKGLLEVLRILVPVTLLFLILTLTYMFIPVKSIRFRHAFPGALFATGAWITVTLAFSYYVSNFANYSRFYGAMGAVIALLLWLSLTSIIMILGASLNAYLITLRKIGNPYVRGVRDRIIQRKQKAEVPQEAPPDKFGELRKSLEEALKEDDPSAEE</sequence>
<feature type="transmembrane region" description="Helical" evidence="6">
    <location>
        <begin position="131"/>
        <end position="154"/>
    </location>
</feature>
<dbReference type="GO" id="GO:0005886">
    <property type="term" value="C:plasma membrane"/>
    <property type="evidence" value="ECO:0007669"/>
    <property type="project" value="UniProtKB-SubCell"/>
</dbReference>
<dbReference type="AlphaFoldDB" id="A0A941CQT2"/>
<dbReference type="RefSeq" id="WP_211802483.1">
    <property type="nucleotide sequence ID" value="NZ_JAGSCS010000019.1"/>
</dbReference>
<dbReference type="NCBIfam" id="TIGR00765">
    <property type="entry name" value="yihY_not_rbn"/>
    <property type="match status" value="1"/>
</dbReference>